<proteinExistence type="predicted"/>
<dbReference type="AlphaFoldDB" id="A0A6G5AIK5"/>
<evidence type="ECO:0000313" key="1">
    <source>
        <dbReference type="EMBL" id="NIE49877.1"/>
    </source>
</evidence>
<sequence>MMSRFDGQELHEAVGNIKQLRYPEHCLIGSLEQKKSRENKELTGGRSKKDKHIINVHDLHGVSPRWKKVETRWPQCCLLDVTSWAIFVLLLIAEAAKAGQTARMHNKARTKFIETIYCYVKNSFHVEGNMLARQKKIITIRASQGV</sequence>
<accession>A0A6G5AIK5</accession>
<name>A0A6G5AIK5_RHIMP</name>
<dbReference type="EMBL" id="GIKN01007604">
    <property type="protein sequence ID" value="NIE49877.1"/>
    <property type="molecule type" value="Transcribed_RNA"/>
</dbReference>
<protein>
    <submittedName>
        <fullName evidence="1">Uncharacterized protein</fullName>
    </submittedName>
</protein>
<reference evidence="1" key="1">
    <citation type="submission" date="2020-03" db="EMBL/GenBank/DDBJ databases">
        <title>A transcriptome and proteome of the tick Rhipicephalus microplus shaped by the genetic composition of its hosts and developmental stage.</title>
        <authorList>
            <person name="Garcia G.R."/>
            <person name="Ribeiro J.M.C."/>
            <person name="Maruyama S.R."/>
            <person name="Gardinasse L.G."/>
            <person name="Nelson K."/>
            <person name="Ferreira B.R."/>
            <person name="Andrade T.G."/>
            <person name="Santos I.K.F.M."/>
        </authorList>
    </citation>
    <scope>NUCLEOTIDE SEQUENCE</scope>
    <source>
        <strain evidence="1">NSGR</strain>
        <tissue evidence="1">Salivary glands</tissue>
    </source>
</reference>
<organism evidence="1">
    <name type="scientific">Rhipicephalus microplus</name>
    <name type="common">Cattle tick</name>
    <name type="synonym">Boophilus microplus</name>
    <dbReference type="NCBI Taxonomy" id="6941"/>
    <lineage>
        <taxon>Eukaryota</taxon>
        <taxon>Metazoa</taxon>
        <taxon>Ecdysozoa</taxon>
        <taxon>Arthropoda</taxon>
        <taxon>Chelicerata</taxon>
        <taxon>Arachnida</taxon>
        <taxon>Acari</taxon>
        <taxon>Parasitiformes</taxon>
        <taxon>Ixodida</taxon>
        <taxon>Ixodoidea</taxon>
        <taxon>Ixodidae</taxon>
        <taxon>Rhipicephalinae</taxon>
        <taxon>Rhipicephalus</taxon>
        <taxon>Boophilus</taxon>
    </lineage>
</organism>